<proteinExistence type="predicted"/>
<keyword evidence="3" id="KW-1185">Reference proteome</keyword>
<feature type="region of interest" description="Disordered" evidence="1">
    <location>
        <begin position="1"/>
        <end position="60"/>
    </location>
</feature>
<reference evidence="2" key="1">
    <citation type="journal article" date="2023" name="Insect Mol. Biol.">
        <title>Genome sequencing provides insights into the evolution of gene families encoding plant cell wall-degrading enzymes in longhorned beetles.</title>
        <authorList>
            <person name="Shin N.R."/>
            <person name="Okamura Y."/>
            <person name="Kirsch R."/>
            <person name="Pauchet Y."/>
        </authorList>
    </citation>
    <scope>NUCLEOTIDE SEQUENCE</scope>
    <source>
        <strain evidence="2">RBIC_L_NR</strain>
    </source>
</reference>
<dbReference type="EMBL" id="JANEYF010002228">
    <property type="protein sequence ID" value="KAJ8949497.1"/>
    <property type="molecule type" value="Genomic_DNA"/>
</dbReference>
<accession>A0AAV8YF44</accession>
<comment type="caution">
    <text evidence="2">The sequence shown here is derived from an EMBL/GenBank/DDBJ whole genome shotgun (WGS) entry which is preliminary data.</text>
</comment>
<evidence type="ECO:0000256" key="1">
    <source>
        <dbReference type="SAM" id="MobiDB-lite"/>
    </source>
</evidence>
<evidence type="ECO:0000313" key="2">
    <source>
        <dbReference type="EMBL" id="KAJ8949497.1"/>
    </source>
</evidence>
<evidence type="ECO:0000313" key="3">
    <source>
        <dbReference type="Proteomes" id="UP001162156"/>
    </source>
</evidence>
<sequence>MKNKQRNPVTGETYTIISPATTPTKPIQNGFIPTNGTSTPLQNGNPSPQTNGNFTPNGNA</sequence>
<name>A0AAV8YF44_9CUCU</name>
<dbReference type="AlphaFoldDB" id="A0AAV8YF44"/>
<protein>
    <submittedName>
        <fullName evidence="2">Uncharacterized protein</fullName>
    </submittedName>
</protein>
<dbReference type="Proteomes" id="UP001162156">
    <property type="component" value="Unassembled WGS sequence"/>
</dbReference>
<gene>
    <name evidence="2" type="ORF">NQ314_008188</name>
</gene>
<organism evidence="2 3">
    <name type="scientific">Rhamnusium bicolor</name>
    <dbReference type="NCBI Taxonomy" id="1586634"/>
    <lineage>
        <taxon>Eukaryota</taxon>
        <taxon>Metazoa</taxon>
        <taxon>Ecdysozoa</taxon>
        <taxon>Arthropoda</taxon>
        <taxon>Hexapoda</taxon>
        <taxon>Insecta</taxon>
        <taxon>Pterygota</taxon>
        <taxon>Neoptera</taxon>
        <taxon>Endopterygota</taxon>
        <taxon>Coleoptera</taxon>
        <taxon>Polyphaga</taxon>
        <taxon>Cucujiformia</taxon>
        <taxon>Chrysomeloidea</taxon>
        <taxon>Cerambycidae</taxon>
        <taxon>Lepturinae</taxon>
        <taxon>Rhagiini</taxon>
        <taxon>Rhamnusium</taxon>
    </lineage>
</organism>